<proteinExistence type="inferred from homology"/>
<gene>
    <name evidence="10" type="ORF">CDEST_09171</name>
</gene>
<dbReference type="PANTHER" id="PTHR24305:SF164">
    <property type="entry name" value="P450, PUTATIVE (EUROFUNG)-RELATED"/>
    <property type="match status" value="1"/>
</dbReference>
<evidence type="ECO:0000256" key="2">
    <source>
        <dbReference type="ARBA" id="ARBA00010617"/>
    </source>
</evidence>
<dbReference type="InterPro" id="IPR017972">
    <property type="entry name" value="Cyt_P450_CS"/>
</dbReference>
<dbReference type="SUPFAM" id="SSF48264">
    <property type="entry name" value="Cytochrome P450"/>
    <property type="match status" value="1"/>
</dbReference>
<dbReference type="Gene3D" id="1.10.630.10">
    <property type="entry name" value="Cytochrome P450"/>
    <property type="match status" value="1"/>
</dbReference>
<dbReference type="GeneID" id="87945674"/>
<dbReference type="EMBL" id="CP137310">
    <property type="protein sequence ID" value="WQF84157.1"/>
    <property type="molecule type" value="Genomic_DNA"/>
</dbReference>
<sequence length="541" mass="61115">MARSILRDTAQAVASNPVPTLIAIVIASAVYHYIYNPLAVSPLRLLPGSKVYAVTKWRLALDDYHGTRTRKIHGLHQKYGTAVRISPNEVSFSSLSALRTIYGAGSGFERTNFYRMFDVYGRQNLFTFAEGKKHGERKKLLAHAYSKSVVLSLTGIAKPLVEKNVKSFLDLLEQEKSVAEEIFHSLHWFSLDSITGFLYGDKHGGTHALRGNEADRLMLNDIIDPSRRKLSWFVVHLKAYTNWLYTRTGVMEKLVTALNLLPMKKPATYTGIRAHGLRSWEEFESSTVKGGQSHDEKAIISKLWKHSKSEKEPRLDGLDIASEVADHFLAGIDTTSDTLMFVIWALSRPENKEYQERLMAELDCIPSISCNQDGIPTAEVADKLPYLDAVIKEGLRLYAPLPASEPRSLPIDTTIDGYHIPAGTVVSMSPYTLHRNAAVFPEPLKFKPERWLGECGDVTEMKKWFWAFSSGDRMCIGIHLAMAEMTTLLAALYLRYTTSEQDRQKNASPGITSRFEVFSDETFATVREHECWINFTERQRE</sequence>
<dbReference type="GO" id="GO:0016705">
    <property type="term" value="F:oxidoreductase activity, acting on paired donors, with incorporation or reduction of molecular oxygen"/>
    <property type="evidence" value="ECO:0007669"/>
    <property type="project" value="InterPro"/>
</dbReference>
<dbReference type="PANTHER" id="PTHR24305">
    <property type="entry name" value="CYTOCHROME P450"/>
    <property type="match status" value="1"/>
</dbReference>
<dbReference type="PRINTS" id="PR00465">
    <property type="entry name" value="EP450IV"/>
</dbReference>
<dbReference type="GO" id="GO:0005506">
    <property type="term" value="F:iron ion binding"/>
    <property type="evidence" value="ECO:0007669"/>
    <property type="project" value="InterPro"/>
</dbReference>
<keyword evidence="9" id="KW-0472">Membrane</keyword>
<dbReference type="GO" id="GO:0020037">
    <property type="term" value="F:heme binding"/>
    <property type="evidence" value="ECO:0007669"/>
    <property type="project" value="InterPro"/>
</dbReference>
<dbReference type="Pfam" id="PF00067">
    <property type="entry name" value="p450"/>
    <property type="match status" value="1"/>
</dbReference>
<dbReference type="InterPro" id="IPR036396">
    <property type="entry name" value="Cyt_P450_sf"/>
</dbReference>
<keyword evidence="6 8" id="KW-0503">Monooxygenase</keyword>
<name>A0AAX4ILU1_9PEZI</name>
<keyword evidence="8" id="KW-0560">Oxidoreductase</keyword>
<evidence type="ECO:0000313" key="10">
    <source>
        <dbReference type="EMBL" id="WQF84157.1"/>
    </source>
</evidence>
<feature type="transmembrane region" description="Helical" evidence="9">
    <location>
        <begin position="12"/>
        <end position="34"/>
    </location>
</feature>
<dbReference type="GO" id="GO:0004497">
    <property type="term" value="F:monooxygenase activity"/>
    <property type="evidence" value="ECO:0007669"/>
    <property type="project" value="UniProtKB-KW"/>
</dbReference>
<dbReference type="InterPro" id="IPR050121">
    <property type="entry name" value="Cytochrome_P450_monoxygenase"/>
</dbReference>
<dbReference type="PROSITE" id="PS00086">
    <property type="entry name" value="CYTOCHROME_P450"/>
    <property type="match status" value="1"/>
</dbReference>
<evidence type="ECO:0000256" key="6">
    <source>
        <dbReference type="ARBA" id="ARBA00023033"/>
    </source>
</evidence>
<evidence type="ECO:0000256" key="9">
    <source>
        <dbReference type="SAM" id="Phobius"/>
    </source>
</evidence>
<dbReference type="KEGG" id="cdet:87945674"/>
<dbReference type="AlphaFoldDB" id="A0AAX4ILU1"/>
<keyword evidence="9" id="KW-1133">Transmembrane helix</keyword>
<keyword evidence="9" id="KW-0812">Transmembrane</keyword>
<evidence type="ECO:0000313" key="11">
    <source>
        <dbReference type="Proteomes" id="UP001322277"/>
    </source>
</evidence>
<dbReference type="PRINTS" id="PR00385">
    <property type="entry name" value="P450"/>
</dbReference>
<keyword evidence="3 7" id="KW-0349">Heme</keyword>
<evidence type="ECO:0000256" key="1">
    <source>
        <dbReference type="ARBA" id="ARBA00001971"/>
    </source>
</evidence>
<organism evidence="10 11">
    <name type="scientific">Colletotrichum destructivum</name>
    <dbReference type="NCBI Taxonomy" id="34406"/>
    <lineage>
        <taxon>Eukaryota</taxon>
        <taxon>Fungi</taxon>
        <taxon>Dikarya</taxon>
        <taxon>Ascomycota</taxon>
        <taxon>Pezizomycotina</taxon>
        <taxon>Sordariomycetes</taxon>
        <taxon>Hypocreomycetidae</taxon>
        <taxon>Glomerellales</taxon>
        <taxon>Glomerellaceae</taxon>
        <taxon>Colletotrichum</taxon>
        <taxon>Colletotrichum destructivum species complex</taxon>
    </lineage>
</organism>
<dbReference type="InterPro" id="IPR001128">
    <property type="entry name" value="Cyt_P450"/>
</dbReference>
<evidence type="ECO:0000256" key="4">
    <source>
        <dbReference type="ARBA" id="ARBA00022723"/>
    </source>
</evidence>
<protein>
    <submittedName>
        <fullName evidence="10">Cytochrome P450</fullName>
    </submittedName>
</protein>
<dbReference type="InterPro" id="IPR002403">
    <property type="entry name" value="Cyt_P450_E_grp-IV"/>
</dbReference>
<reference evidence="11" key="1">
    <citation type="journal article" date="2023" name="bioRxiv">
        <title>Complete genome of the Medicago anthracnose fungus, Colletotrichum destructivum, reveals a mini-chromosome-like region within a core chromosome.</title>
        <authorList>
            <person name="Lapalu N."/>
            <person name="Simon A."/>
            <person name="Lu A."/>
            <person name="Plaumann P.-L."/>
            <person name="Amselem J."/>
            <person name="Pigne S."/>
            <person name="Auger A."/>
            <person name="Koch C."/>
            <person name="Dallery J.-F."/>
            <person name="O'Connell R.J."/>
        </authorList>
    </citation>
    <scope>NUCLEOTIDE SEQUENCE [LARGE SCALE GENOMIC DNA]</scope>
    <source>
        <strain evidence="11">CBS 520.97</strain>
    </source>
</reference>
<accession>A0AAX4ILU1</accession>
<dbReference type="Proteomes" id="UP001322277">
    <property type="component" value="Chromosome 6"/>
</dbReference>
<feature type="binding site" description="axial binding residue" evidence="7">
    <location>
        <position position="475"/>
    </location>
    <ligand>
        <name>heme</name>
        <dbReference type="ChEBI" id="CHEBI:30413"/>
    </ligand>
    <ligandPart>
        <name>Fe</name>
        <dbReference type="ChEBI" id="CHEBI:18248"/>
    </ligandPart>
</feature>
<evidence type="ECO:0000256" key="5">
    <source>
        <dbReference type="ARBA" id="ARBA00023004"/>
    </source>
</evidence>
<dbReference type="RefSeq" id="XP_062781381.1">
    <property type="nucleotide sequence ID" value="XM_062925330.1"/>
</dbReference>
<comment type="similarity">
    <text evidence="2 8">Belongs to the cytochrome P450 family.</text>
</comment>
<keyword evidence="5 7" id="KW-0408">Iron</keyword>
<evidence type="ECO:0000256" key="3">
    <source>
        <dbReference type="ARBA" id="ARBA00022617"/>
    </source>
</evidence>
<comment type="cofactor">
    <cofactor evidence="1 7">
        <name>heme</name>
        <dbReference type="ChEBI" id="CHEBI:30413"/>
    </cofactor>
</comment>
<evidence type="ECO:0000256" key="8">
    <source>
        <dbReference type="RuleBase" id="RU000461"/>
    </source>
</evidence>
<keyword evidence="11" id="KW-1185">Reference proteome</keyword>
<keyword evidence="4 7" id="KW-0479">Metal-binding</keyword>
<dbReference type="CDD" id="cd11059">
    <property type="entry name" value="CYP_fungal"/>
    <property type="match status" value="1"/>
</dbReference>
<evidence type="ECO:0000256" key="7">
    <source>
        <dbReference type="PIRSR" id="PIRSR602403-1"/>
    </source>
</evidence>